<dbReference type="AlphaFoldDB" id="A0A1B8B5Z1"/>
<dbReference type="OMA" id="PRTCGTI"/>
<keyword evidence="3" id="KW-1185">Reference proteome</keyword>
<feature type="compositionally biased region" description="Basic and acidic residues" evidence="1">
    <location>
        <begin position="413"/>
        <end position="454"/>
    </location>
</feature>
<gene>
    <name evidence="2" type="ORF">FPOA_02085</name>
</gene>
<evidence type="ECO:0000313" key="2">
    <source>
        <dbReference type="EMBL" id="OBS28144.1"/>
    </source>
</evidence>
<dbReference type="Proteomes" id="UP000091967">
    <property type="component" value="Unassembled WGS sequence"/>
</dbReference>
<comment type="caution">
    <text evidence="2">The sequence shown here is derived from an EMBL/GenBank/DDBJ whole genome shotgun (WGS) entry which is preliminary data.</text>
</comment>
<feature type="region of interest" description="Disordered" evidence="1">
    <location>
        <begin position="408"/>
        <end position="454"/>
    </location>
</feature>
<dbReference type="EMBL" id="LYXU01000001">
    <property type="protein sequence ID" value="OBS28144.1"/>
    <property type="molecule type" value="Genomic_DNA"/>
</dbReference>
<protein>
    <submittedName>
        <fullName evidence="2">Uncharacterized protein</fullName>
    </submittedName>
</protein>
<proteinExistence type="predicted"/>
<sequence length="454" mass="52480">MLPSRIGSQRILKPLPKAPSLVRFKNYKEDLAEDRWPTGLTPEARPFRSTWTHPNKNYSVPFTVYNVPNNSEAFIRWPTLKKFMPALNPRAWRTIKAGGSVGSKVETAQHGSARDARVEKQLALMPYMYNDLGVLVYEGPTEKQLQTIGHILKKLVKHEGRLNIRAWNSTEKKVRFDKWNVYRLSVNESDHLDIRWKRGFLLPSGLDELTDMALNKWRHDWKARREAEGKDGRLPVRFSKDSKEMWLLSSKDALGSINETINGPRVTSVDAYVATAVYKSRIQMNIELHTVGTKRFLGCANLRLEPSVDNGVQEKGLEEVKEMGNASPDGTESATRTRKQLRAVVRRDLKKIYNIEAPTSMDRQEAIVHDMTRKLWRLERLIWKKREDAVKKERNEKNRLEWEAQKALRKSIRAQEKAEMEGNEMPLEKKEKSEEEQGQRDDDAAEGLHDEKST</sequence>
<reference evidence="2 3" key="1">
    <citation type="submission" date="2016-06" db="EMBL/GenBank/DDBJ databases">
        <title>Living apart together: crosstalk between the core and supernumerary genomes in a fungal plant pathogen.</title>
        <authorList>
            <person name="Vanheule A."/>
            <person name="Audenaert K."/>
            <person name="Warris S."/>
            <person name="Van De Geest H."/>
            <person name="Schijlen E."/>
            <person name="Hofte M."/>
            <person name="De Saeger S."/>
            <person name="Haesaert G."/>
            <person name="Waalwijk C."/>
            <person name="Van Der Lee T."/>
        </authorList>
    </citation>
    <scope>NUCLEOTIDE SEQUENCE [LARGE SCALE GENOMIC DNA]</scope>
    <source>
        <strain evidence="2 3">2516</strain>
    </source>
</reference>
<accession>A0A1B8B5Z1</accession>
<name>A0A1B8B5Z1_FUSPO</name>
<evidence type="ECO:0000256" key="1">
    <source>
        <dbReference type="SAM" id="MobiDB-lite"/>
    </source>
</evidence>
<organism evidence="2 3">
    <name type="scientific">Fusarium poae</name>
    <dbReference type="NCBI Taxonomy" id="36050"/>
    <lineage>
        <taxon>Eukaryota</taxon>
        <taxon>Fungi</taxon>
        <taxon>Dikarya</taxon>
        <taxon>Ascomycota</taxon>
        <taxon>Pezizomycotina</taxon>
        <taxon>Sordariomycetes</taxon>
        <taxon>Hypocreomycetidae</taxon>
        <taxon>Hypocreales</taxon>
        <taxon>Nectriaceae</taxon>
        <taxon>Fusarium</taxon>
    </lineage>
</organism>
<evidence type="ECO:0000313" key="3">
    <source>
        <dbReference type="Proteomes" id="UP000091967"/>
    </source>
</evidence>